<dbReference type="EMBL" id="CAMAPE010000050">
    <property type="protein sequence ID" value="CAH9106840.1"/>
    <property type="molecule type" value="Genomic_DNA"/>
</dbReference>
<organism evidence="2 3">
    <name type="scientific">Cuscuta europaea</name>
    <name type="common">European dodder</name>
    <dbReference type="NCBI Taxonomy" id="41803"/>
    <lineage>
        <taxon>Eukaryota</taxon>
        <taxon>Viridiplantae</taxon>
        <taxon>Streptophyta</taxon>
        <taxon>Embryophyta</taxon>
        <taxon>Tracheophyta</taxon>
        <taxon>Spermatophyta</taxon>
        <taxon>Magnoliopsida</taxon>
        <taxon>eudicotyledons</taxon>
        <taxon>Gunneridae</taxon>
        <taxon>Pentapetalae</taxon>
        <taxon>asterids</taxon>
        <taxon>lamiids</taxon>
        <taxon>Solanales</taxon>
        <taxon>Convolvulaceae</taxon>
        <taxon>Cuscuteae</taxon>
        <taxon>Cuscuta</taxon>
        <taxon>Cuscuta subgen. Cuscuta</taxon>
    </lineage>
</organism>
<evidence type="ECO:0000313" key="2">
    <source>
        <dbReference type="EMBL" id="CAH9106840.1"/>
    </source>
</evidence>
<evidence type="ECO:0000256" key="1">
    <source>
        <dbReference type="SAM" id="Phobius"/>
    </source>
</evidence>
<name>A0A9P0ZL56_CUSEU</name>
<reference evidence="2" key="1">
    <citation type="submission" date="2022-07" db="EMBL/GenBank/DDBJ databases">
        <authorList>
            <person name="Macas J."/>
            <person name="Novak P."/>
            <person name="Neumann P."/>
        </authorList>
    </citation>
    <scope>NUCLEOTIDE SEQUENCE</scope>
</reference>
<accession>A0A9P0ZL56</accession>
<proteinExistence type="predicted"/>
<feature type="transmembrane region" description="Helical" evidence="1">
    <location>
        <begin position="142"/>
        <end position="161"/>
    </location>
</feature>
<dbReference type="Proteomes" id="UP001152484">
    <property type="component" value="Unassembled WGS sequence"/>
</dbReference>
<feature type="non-terminal residue" evidence="2">
    <location>
        <position position="216"/>
    </location>
</feature>
<gene>
    <name evidence="2" type="ORF">CEURO_LOCUS17499</name>
</gene>
<protein>
    <submittedName>
        <fullName evidence="2">Uncharacterized protein</fullName>
    </submittedName>
</protein>
<dbReference type="AlphaFoldDB" id="A0A9P0ZL56"/>
<keyword evidence="1" id="KW-1133">Transmembrane helix</keyword>
<dbReference type="OrthoDB" id="1323064at2759"/>
<keyword evidence="3" id="KW-1185">Reference proteome</keyword>
<keyword evidence="1" id="KW-0472">Membrane</keyword>
<keyword evidence="1" id="KW-0812">Transmembrane</keyword>
<sequence>MIGSRRHGAVNTYLHGNRYADTSIREYGGDRRKAPRQSFGLGVGLLCAAKILVSFAIRTQSAVFVDKAVRQMKASQGLAAKMKTISGGFAMSARLGEVDGFHVGQFSIDNGESIGVVPMVRPPPEPPPWVERSARVCESFPFSYYIFVSWILVNIYVVRFASLFENLACFYVVGSIWIYGARYGCVKPATWLAIRVALSGVIVSKSDHSVWRRSFW</sequence>
<evidence type="ECO:0000313" key="3">
    <source>
        <dbReference type="Proteomes" id="UP001152484"/>
    </source>
</evidence>
<comment type="caution">
    <text evidence="2">The sequence shown here is derived from an EMBL/GenBank/DDBJ whole genome shotgun (WGS) entry which is preliminary data.</text>
</comment>